<evidence type="ECO:0000313" key="7">
    <source>
        <dbReference type="Proteomes" id="UP001565368"/>
    </source>
</evidence>
<keyword evidence="3 6" id="KW-0413">Isomerase</keyword>
<dbReference type="EMBL" id="JBBXJM010000002">
    <property type="protein sequence ID" value="KAL1411351.1"/>
    <property type="molecule type" value="Genomic_DNA"/>
</dbReference>
<dbReference type="Proteomes" id="UP001565368">
    <property type="component" value="Unassembled WGS sequence"/>
</dbReference>
<dbReference type="GeneID" id="95983345"/>
<gene>
    <name evidence="6" type="primary">DEG1</name>
    <name evidence="6" type="ORF">Q8F55_002302</name>
</gene>
<comment type="similarity">
    <text evidence="1">Belongs to the tRNA pseudouridine synthase TruA family.</text>
</comment>
<dbReference type="GO" id="GO:0160154">
    <property type="term" value="F:tRNA pseudouridine(38/39) synthase activity"/>
    <property type="evidence" value="ECO:0007669"/>
    <property type="project" value="UniProtKB-EC"/>
</dbReference>
<dbReference type="SUPFAM" id="SSF55120">
    <property type="entry name" value="Pseudouridine synthase"/>
    <property type="match status" value="1"/>
</dbReference>
<name>A0ABR3Q9J8_9TREE</name>
<dbReference type="InterPro" id="IPR020103">
    <property type="entry name" value="PsdUridine_synth_cat_dom_sf"/>
</dbReference>
<keyword evidence="7" id="KW-1185">Reference proteome</keyword>
<organism evidence="6 7">
    <name type="scientific">Vanrija albida</name>
    <dbReference type="NCBI Taxonomy" id="181172"/>
    <lineage>
        <taxon>Eukaryota</taxon>
        <taxon>Fungi</taxon>
        <taxon>Dikarya</taxon>
        <taxon>Basidiomycota</taxon>
        <taxon>Agaricomycotina</taxon>
        <taxon>Tremellomycetes</taxon>
        <taxon>Trichosporonales</taxon>
        <taxon>Trichosporonaceae</taxon>
        <taxon>Vanrija</taxon>
    </lineage>
</organism>
<reference evidence="6 7" key="1">
    <citation type="submission" date="2023-08" db="EMBL/GenBank/DDBJ databases">
        <title>Annotated Genome Sequence of Vanrija albida AlHP1.</title>
        <authorList>
            <person name="Herzog R."/>
        </authorList>
    </citation>
    <scope>NUCLEOTIDE SEQUENCE [LARGE SCALE GENOMIC DNA]</scope>
    <source>
        <strain evidence="6 7">AlHP1</strain>
    </source>
</reference>
<dbReference type="PANTHER" id="PTHR11142:SF5">
    <property type="entry name" value="TRNA PSEUDOURIDINE(38_39) SYNTHASE"/>
    <property type="match status" value="1"/>
</dbReference>
<evidence type="ECO:0000256" key="2">
    <source>
        <dbReference type="ARBA" id="ARBA00022694"/>
    </source>
</evidence>
<sequence length="517" mass="57962">MSRYADLTREDLIARLEKLDKAGPSTPTPPPPKPGHKKKARGKQENQAPFHFEANPTRHIAILVQYQGWPYSGLAIQPTIDLPTVEGELLKALEKTRLIAEGGGWEGCEFGRCGRTDRGVSGEGQVLNLWVRTNRRRGDGGAELGDSWREAKEAKRPRVKKRYPEENSDAEPEPYNSEDDKPKPKKAVVKSEPKPPVEIAYAKLLNGVLPPSVRVLAWSPVSPDFDSRFSCQHRHYKYAFHRHAIPGEKPLDLGLMEQGAQLLLGEHDFRNFCKLDGSKQIENHKRRVMKAYFTEGEYPDQIVFNLIGTAFLWHQVRHIIAVLFLVGAGLEPPSLVSDLVNVDKFPAKPGYIMGDPLPLTLHECAFEETALDWRFGPYDGPYKTLSVDERAKVRPLAESNLDQLERQLERARQEAYLRAWQVGGALRRVHDIYGTERIAEHNATLYPTGGGDSVMTKVYHPVAMRPVGETPDVVNRKWRETTGKRKEEKRAAERAAAEAAAVDETTAGIAAVAVNDK</sequence>
<dbReference type="InterPro" id="IPR020094">
    <property type="entry name" value="TruA/RsuA/RluB/E/F_N"/>
</dbReference>
<feature type="domain" description="Pseudouridine synthase I TruA alpha/beta" evidence="5">
    <location>
        <begin position="260"/>
        <end position="367"/>
    </location>
</feature>
<dbReference type="Gene3D" id="3.30.70.660">
    <property type="entry name" value="Pseudouridine synthase I, catalytic domain, C-terminal subdomain"/>
    <property type="match status" value="1"/>
</dbReference>
<accession>A0ABR3Q9J8</accession>
<dbReference type="Gene3D" id="3.30.70.580">
    <property type="entry name" value="Pseudouridine synthase I, catalytic domain, N-terminal subdomain"/>
    <property type="match status" value="1"/>
</dbReference>
<dbReference type="RefSeq" id="XP_069211295.1">
    <property type="nucleotide sequence ID" value="XM_069350909.1"/>
</dbReference>
<feature type="compositionally biased region" description="Basic and acidic residues" evidence="4">
    <location>
        <begin position="140"/>
        <end position="156"/>
    </location>
</feature>
<dbReference type="Pfam" id="PF01416">
    <property type="entry name" value="PseudoU_synth_1"/>
    <property type="match status" value="1"/>
</dbReference>
<evidence type="ECO:0000259" key="5">
    <source>
        <dbReference type="Pfam" id="PF01416"/>
    </source>
</evidence>
<dbReference type="InterPro" id="IPR020095">
    <property type="entry name" value="PsdUridine_synth_TruA_C"/>
</dbReference>
<evidence type="ECO:0000256" key="1">
    <source>
        <dbReference type="ARBA" id="ARBA00009375"/>
    </source>
</evidence>
<protein>
    <submittedName>
        <fullName evidence="6">Pseudouridine synthase deg1</fullName>
        <ecNumber evidence="6">5.4.99.45</ecNumber>
    </submittedName>
</protein>
<evidence type="ECO:0000256" key="4">
    <source>
        <dbReference type="SAM" id="MobiDB-lite"/>
    </source>
</evidence>
<proteinExistence type="inferred from homology"/>
<dbReference type="PANTHER" id="PTHR11142">
    <property type="entry name" value="PSEUDOURIDYLATE SYNTHASE"/>
    <property type="match status" value="1"/>
</dbReference>
<evidence type="ECO:0000313" key="6">
    <source>
        <dbReference type="EMBL" id="KAL1411351.1"/>
    </source>
</evidence>
<feature type="region of interest" description="Disordered" evidence="4">
    <location>
        <begin position="140"/>
        <end position="192"/>
    </location>
</feature>
<feature type="region of interest" description="Disordered" evidence="4">
    <location>
        <begin position="15"/>
        <end position="45"/>
    </location>
</feature>
<comment type="caution">
    <text evidence="6">The sequence shown here is derived from an EMBL/GenBank/DDBJ whole genome shotgun (WGS) entry which is preliminary data.</text>
</comment>
<keyword evidence="2" id="KW-0819">tRNA processing</keyword>
<dbReference type="HAMAP" id="MF_00171">
    <property type="entry name" value="TruA"/>
    <property type="match status" value="1"/>
</dbReference>
<dbReference type="InterPro" id="IPR020097">
    <property type="entry name" value="PsdUridine_synth_TruA_a/b_dom"/>
</dbReference>
<dbReference type="EC" id="5.4.99.45" evidence="6"/>
<evidence type="ECO:0000256" key="3">
    <source>
        <dbReference type="ARBA" id="ARBA00023235"/>
    </source>
</evidence>
<dbReference type="InterPro" id="IPR001406">
    <property type="entry name" value="PsdUridine_synth_TruA"/>
</dbReference>